<comment type="caution">
    <text evidence="1">The sequence shown here is derived from an EMBL/GenBank/DDBJ whole genome shotgun (WGS) entry which is preliminary data.</text>
</comment>
<dbReference type="AlphaFoldDB" id="A0A3M7PFS6"/>
<keyword evidence="2" id="KW-1185">Reference proteome</keyword>
<sequence length="98" mass="11502">MFRFNNTIVEELILKELLSSNPHRNLKGLICACFDRSIVQRLKFWTGKITPKYNFGYFKANFFRSFDQSGIVFQIIKKYFKKSAIGSFVSLSFKKINS</sequence>
<evidence type="ECO:0000313" key="2">
    <source>
        <dbReference type="Proteomes" id="UP000276133"/>
    </source>
</evidence>
<gene>
    <name evidence="1" type="ORF">BpHYR1_003610</name>
</gene>
<dbReference type="Proteomes" id="UP000276133">
    <property type="component" value="Unassembled WGS sequence"/>
</dbReference>
<evidence type="ECO:0000313" key="1">
    <source>
        <dbReference type="EMBL" id="RMZ97902.1"/>
    </source>
</evidence>
<dbReference type="EMBL" id="REGN01011116">
    <property type="protein sequence ID" value="RMZ97902.1"/>
    <property type="molecule type" value="Genomic_DNA"/>
</dbReference>
<reference evidence="1 2" key="1">
    <citation type="journal article" date="2018" name="Sci. Rep.">
        <title>Genomic signatures of local adaptation to the degree of environmental predictability in rotifers.</title>
        <authorList>
            <person name="Franch-Gras L."/>
            <person name="Hahn C."/>
            <person name="Garcia-Roger E.M."/>
            <person name="Carmona M.J."/>
            <person name="Serra M."/>
            <person name="Gomez A."/>
        </authorList>
    </citation>
    <scope>NUCLEOTIDE SEQUENCE [LARGE SCALE GENOMIC DNA]</scope>
    <source>
        <strain evidence="1">HYR1</strain>
    </source>
</reference>
<name>A0A3M7PFS6_BRAPC</name>
<protein>
    <submittedName>
        <fullName evidence="1">Uncharacterized protein</fullName>
    </submittedName>
</protein>
<organism evidence="1 2">
    <name type="scientific">Brachionus plicatilis</name>
    <name type="common">Marine rotifer</name>
    <name type="synonym">Brachionus muelleri</name>
    <dbReference type="NCBI Taxonomy" id="10195"/>
    <lineage>
        <taxon>Eukaryota</taxon>
        <taxon>Metazoa</taxon>
        <taxon>Spiralia</taxon>
        <taxon>Gnathifera</taxon>
        <taxon>Rotifera</taxon>
        <taxon>Eurotatoria</taxon>
        <taxon>Monogononta</taxon>
        <taxon>Pseudotrocha</taxon>
        <taxon>Ploima</taxon>
        <taxon>Brachionidae</taxon>
        <taxon>Brachionus</taxon>
    </lineage>
</organism>
<proteinExistence type="predicted"/>
<accession>A0A3M7PFS6</accession>